<name>A0A6N7RLU5_9ACTN</name>
<gene>
    <name evidence="1" type="ORF">GJG86_07005</name>
</gene>
<dbReference type="EMBL" id="VTFY01000004">
    <property type="protein sequence ID" value="MRX82239.1"/>
    <property type="molecule type" value="Genomic_DNA"/>
</dbReference>
<sequence>MIETVELTDAQWDAITRQVAQRSADAFKGFEAPVKITHKTANGEEYIVYEKGGEDDSRED</sequence>
<reference evidence="2" key="1">
    <citation type="submission" date="2019-08" db="EMBL/GenBank/DDBJ databases">
        <title>Arthrobacter sp. nov., isolated from plateau pika and Tibetan wild ass.</title>
        <authorList>
            <person name="Ge Y."/>
        </authorList>
    </citation>
    <scope>NUCLEOTIDE SEQUENCE [LARGE SCALE GENOMIC DNA]</scope>
    <source>
        <strain evidence="2">HF-4214</strain>
    </source>
</reference>
<evidence type="ECO:0000313" key="1">
    <source>
        <dbReference type="EMBL" id="MRX82239.1"/>
    </source>
</evidence>
<protein>
    <submittedName>
        <fullName evidence="1">Uncharacterized protein</fullName>
    </submittedName>
</protein>
<dbReference type="AlphaFoldDB" id="A0A6N7RLU5"/>
<dbReference type="Proteomes" id="UP000438093">
    <property type="component" value="Unassembled WGS sequence"/>
</dbReference>
<keyword evidence="2" id="KW-1185">Reference proteome</keyword>
<dbReference type="RefSeq" id="WP_154333107.1">
    <property type="nucleotide sequence ID" value="NZ_VTFY01000004.1"/>
</dbReference>
<organism evidence="1 2">
    <name type="scientific">Eggerthella guodeyinii</name>
    <dbReference type="NCBI Taxonomy" id="2690837"/>
    <lineage>
        <taxon>Bacteria</taxon>
        <taxon>Bacillati</taxon>
        <taxon>Actinomycetota</taxon>
        <taxon>Coriobacteriia</taxon>
        <taxon>Eggerthellales</taxon>
        <taxon>Eggerthellaceae</taxon>
        <taxon>Eggerthella</taxon>
    </lineage>
</organism>
<proteinExistence type="predicted"/>
<accession>A0A6N7RLU5</accession>
<evidence type="ECO:0000313" key="2">
    <source>
        <dbReference type="Proteomes" id="UP000438093"/>
    </source>
</evidence>
<comment type="caution">
    <text evidence="1">The sequence shown here is derived from an EMBL/GenBank/DDBJ whole genome shotgun (WGS) entry which is preliminary data.</text>
</comment>